<evidence type="ECO:0000313" key="1">
    <source>
        <dbReference type="EMBL" id="MEL0656807.1"/>
    </source>
</evidence>
<accession>A0ABU9H4I6</accession>
<proteinExistence type="predicted"/>
<gene>
    <name evidence="1" type="ORF">V6257_17435</name>
</gene>
<protein>
    <submittedName>
        <fullName evidence="1">Tetratricopeptide repeat protein</fullName>
    </submittedName>
</protein>
<reference evidence="1 2" key="1">
    <citation type="submission" date="2024-02" db="EMBL/GenBank/DDBJ databases">
        <title>Bacteria isolated from the canopy kelp, Nereocystis luetkeana.</title>
        <authorList>
            <person name="Pfister C.A."/>
            <person name="Younker I.T."/>
            <person name="Light S.H."/>
        </authorList>
    </citation>
    <scope>NUCLEOTIDE SEQUENCE [LARGE SCALE GENOMIC DNA]</scope>
    <source>
        <strain evidence="1 2">TI.1.03</strain>
    </source>
</reference>
<comment type="caution">
    <text evidence="1">The sequence shown here is derived from an EMBL/GenBank/DDBJ whole genome shotgun (WGS) entry which is preliminary data.</text>
</comment>
<evidence type="ECO:0000313" key="2">
    <source>
        <dbReference type="Proteomes" id="UP001371391"/>
    </source>
</evidence>
<organism evidence="1 2">
    <name type="scientific">Pseudoalteromonas issachenkonii</name>
    <dbReference type="NCBI Taxonomy" id="152297"/>
    <lineage>
        <taxon>Bacteria</taxon>
        <taxon>Pseudomonadati</taxon>
        <taxon>Pseudomonadota</taxon>
        <taxon>Gammaproteobacteria</taxon>
        <taxon>Alteromonadales</taxon>
        <taxon>Pseudoalteromonadaceae</taxon>
        <taxon>Pseudoalteromonas</taxon>
    </lineage>
</organism>
<dbReference type="PANTHER" id="PTHR11102:SF160">
    <property type="entry name" value="ERAD-ASSOCIATED E3 UBIQUITIN-PROTEIN LIGASE COMPONENT HRD3"/>
    <property type="match status" value="1"/>
</dbReference>
<dbReference type="Proteomes" id="UP001371391">
    <property type="component" value="Unassembled WGS sequence"/>
</dbReference>
<sequence length="316" mass="36828">MLLFNTSESFPHFAQTTRCPHCQSDAYHLVNKSRYLRFSILPMLALKLSYKRECYQCGKSEPVKITQLPLIEKLSLPKYFIGTFLLLWLVTFFYQQHLDTEAQKQNYLSAPKLYDTYLVQADKFTHEPWTLTNLKIAQVISFDAQFTTFQVSNYSYKRNNSITLAMRTSQLVQNDYFSTKTITLPRNEITHLYKDEVIYDVLRPYANSLYGGFVMFPPKPKPLYKGLKLDKNNQQGIIYFKDGLFVEAFDSFKLAAEAGSQWGQLNLAQMYRDGQGVEQNHQQAIYWYKKAIEQKNTKAQIELESLCEIAECGYVD</sequence>
<keyword evidence="2" id="KW-1185">Reference proteome</keyword>
<dbReference type="InterPro" id="IPR006597">
    <property type="entry name" value="Sel1-like"/>
</dbReference>
<dbReference type="RefSeq" id="WP_341603687.1">
    <property type="nucleotide sequence ID" value="NZ_JBAKAW010000018.1"/>
</dbReference>
<dbReference type="Pfam" id="PF08238">
    <property type="entry name" value="Sel1"/>
    <property type="match status" value="2"/>
</dbReference>
<dbReference type="InterPro" id="IPR011990">
    <property type="entry name" value="TPR-like_helical_dom_sf"/>
</dbReference>
<dbReference type="PANTHER" id="PTHR11102">
    <property type="entry name" value="SEL-1-LIKE PROTEIN"/>
    <property type="match status" value="1"/>
</dbReference>
<name>A0ABU9H4I6_9GAMM</name>
<dbReference type="Gene3D" id="1.25.40.10">
    <property type="entry name" value="Tetratricopeptide repeat domain"/>
    <property type="match status" value="1"/>
</dbReference>
<dbReference type="SUPFAM" id="SSF81901">
    <property type="entry name" value="HCP-like"/>
    <property type="match status" value="1"/>
</dbReference>
<dbReference type="EMBL" id="JBAKAW010000018">
    <property type="protein sequence ID" value="MEL0656807.1"/>
    <property type="molecule type" value="Genomic_DNA"/>
</dbReference>
<dbReference type="InterPro" id="IPR050767">
    <property type="entry name" value="Sel1_AlgK"/>
</dbReference>
<dbReference type="SMART" id="SM00671">
    <property type="entry name" value="SEL1"/>
    <property type="match status" value="1"/>
</dbReference>